<accession>A0A8R1U6Z3</accession>
<proteinExistence type="predicted"/>
<dbReference type="GO" id="GO:0120009">
    <property type="term" value="P:intermembrane lipid transfer"/>
    <property type="evidence" value="ECO:0000318"/>
    <property type="project" value="GO_Central"/>
</dbReference>
<dbReference type="GO" id="GO:0035627">
    <property type="term" value="P:ceramide transport"/>
    <property type="evidence" value="ECO:0000318"/>
    <property type="project" value="GO_Central"/>
</dbReference>
<dbReference type="SUPFAM" id="SSF110004">
    <property type="entry name" value="Glycolipid transfer protein, GLTP"/>
    <property type="match status" value="1"/>
</dbReference>
<name>A0A2A6BW71_PRIPA</name>
<dbReference type="AlphaFoldDB" id="A0A2A6BW71"/>
<sequence>MSLSELVGSIDINSEMNGGKGDYFDLLGLPDEMIGLAFSFLDVNDRLGMRLNKRLNKIVEESKYYLQIMKLKEVYWRPDDNKCVTVNNRRLYPIDFVERIAHNISIGELEIRFPDSVELNHKFCKIMKDFRFIRTLVISFESEEKAKEIMTDSFLLDLSRRCEDLNIFYFFSPEVFYNLYKCMNDGFSKLRYFPDIKHDTFHGFLNYLGISFRNQEIFSNKKIEAFYEELDDTESYCVYIFDGLAQIDFVVEVNDYDDEDNYGNNYYWGFTITLHSNLEMVNRVKLNKMQYNDRMESAERAKEIMTDSFLPDISRVCESLAYSGYIDSISQESLHNLYKSMRDGTVRLRRVRFHFLAQKIIRGFLNFLGISIRNGQVFSNRNIEVYKDECDDGDNERDNERRQYVLNIFDGILQIEFNGKNDGENCTCFDFTINLHSNLEVLNRVKGKACLEQFKRTRMNVYPDWMTAPTWTRTRAERLRTSSRGKTRHFAWRATRASSCLTRAGNPEMRTGREETSSHTTSQRSSSASRSRSIQALRSNPPPPPSSLFRALFDAALAEPDDVLLLPLADIYEAISNMMSSWSCVIQAAVADLSRKVERIRAAARDHPHAYRSMKTAAVHERAVGSFMRKENGGITQILISLHRTMRFTIAFLDGIRRADPSTESSTIAREAYAASVARHHNWATRKMSSALMGSVPGRREIMGSLLKQDGNGVGEAEFLDGYLQRAEILRERSDSILGKE</sequence>
<reference evidence="4" key="1">
    <citation type="journal article" date="2008" name="Nat. Genet.">
        <title>The Pristionchus pacificus genome provides a unique perspective on nematode lifestyle and parasitism.</title>
        <authorList>
            <person name="Dieterich C."/>
            <person name="Clifton S.W."/>
            <person name="Schuster L.N."/>
            <person name="Chinwalla A."/>
            <person name="Delehaunty K."/>
            <person name="Dinkelacker I."/>
            <person name="Fulton L."/>
            <person name="Fulton R."/>
            <person name="Godfrey J."/>
            <person name="Minx P."/>
            <person name="Mitreva M."/>
            <person name="Roeseler W."/>
            <person name="Tian H."/>
            <person name="Witte H."/>
            <person name="Yang S.P."/>
            <person name="Wilson R.K."/>
            <person name="Sommer R.J."/>
        </authorList>
    </citation>
    <scope>NUCLEOTIDE SEQUENCE [LARGE SCALE GENOMIC DNA]</scope>
    <source>
        <strain evidence="4">PS312</strain>
    </source>
</reference>
<dbReference type="Pfam" id="PF08718">
    <property type="entry name" value="GLTP"/>
    <property type="match status" value="1"/>
</dbReference>
<dbReference type="PANTHER" id="PTHR10219">
    <property type="entry name" value="GLYCOLIPID TRANSFER PROTEIN-RELATED"/>
    <property type="match status" value="1"/>
</dbReference>
<keyword evidence="1" id="KW-0813">Transport</keyword>
<dbReference type="EnsemblMetazoa" id="PPA06208.1">
    <property type="protein sequence ID" value="PPA06208.1"/>
    <property type="gene ID" value="WBGene00095762"/>
</dbReference>
<evidence type="ECO:0000256" key="2">
    <source>
        <dbReference type="SAM" id="MobiDB-lite"/>
    </source>
</evidence>
<dbReference type="Proteomes" id="UP000005239">
    <property type="component" value="Unassembled WGS sequence"/>
</dbReference>
<dbReference type="OrthoDB" id="116883at2759"/>
<feature type="region of interest" description="Disordered" evidence="2">
    <location>
        <begin position="503"/>
        <end position="545"/>
    </location>
</feature>
<evidence type="ECO:0000313" key="3">
    <source>
        <dbReference type="EnsemblMetazoa" id="PPA06208.1"/>
    </source>
</evidence>
<dbReference type="GO" id="GO:1902387">
    <property type="term" value="F:ceramide 1-phosphate binding"/>
    <property type="evidence" value="ECO:0000318"/>
    <property type="project" value="GO_Central"/>
</dbReference>
<dbReference type="InterPro" id="IPR014830">
    <property type="entry name" value="Glycolipid_transfer_prot_dom"/>
</dbReference>
<dbReference type="GO" id="GO:0005829">
    <property type="term" value="C:cytosol"/>
    <property type="evidence" value="ECO:0000318"/>
    <property type="project" value="GO_Central"/>
</dbReference>
<keyword evidence="4" id="KW-1185">Reference proteome</keyword>
<reference evidence="3" key="2">
    <citation type="submission" date="2022-06" db="UniProtKB">
        <authorList>
            <consortium name="EnsemblMetazoa"/>
        </authorList>
    </citation>
    <scope>IDENTIFICATION</scope>
    <source>
        <strain evidence="3">PS312</strain>
    </source>
</reference>
<dbReference type="PANTHER" id="PTHR10219:SF25">
    <property type="entry name" value="PLECKSTRIN HOMOLOGY DOMAIN-CONTAINING FAMILY A MEMBER 8"/>
    <property type="match status" value="1"/>
</dbReference>
<dbReference type="GO" id="GO:1902388">
    <property type="term" value="F:ceramide 1-phosphate transfer activity"/>
    <property type="evidence" value="ECO:0000318"/>
    <property type="project" value="GO_Central"/>
</dbReference>
<protein>
    <submittedName>
        <fullName evidence="3">GLTP domain-containing protein</fullName>
    </submittedName>
</protein>
<organism evidence="3 4">
    <name type="scientific">Pristionchus pacificus</name>
    <name type="common">Parasitic nematode worm</name>
    <dbReference type="NCBI Taxonomy" id="54126"/>
    <lineage>
        <taxon>Eukaryota</taxon>
        <taxon>Metazoa</taxon>
        <taxon>Ecdysozoa</taxon>
        <taxon>Nematoda</taxon>
        <taxon>Chromadorea</taxon>
        <taxon>Rhabditida</taxon>
        <taxon>Rhabditina</taxon>
        <taxon>Diplogasteromorpha</taxon>
        <taxon>Diplogasteroidea</taxon>
        <taxon>Neodiplogasteridae</taxon>
        <taxon>Pristionchus</taxon>
    </lineage>
</organism>
<evidence type="ECO:0000256" key="1">
    <source>
        <dbReference type="ARBA" id="ARBA00022448"/>
    </source>
</evidence>
<dbReference type="InterPro" id="IPR036497">
    <property type="entry name" value="GLTP_sf"/>
</dbReference>
<dbReference type="Gene3D" id="1.10.3520.10">
    <property type="entry name" value="Glycolipid transfer protein"/>
    <property type="match status" value="1"/>
</dbReference>
<gene>
    <name evidence="3" type="primary">WBGene00095762</name>
</gene>
<evidence type="ECO:0000313" key="4">
    <source>
        <dbReference type="Proteomes" id="UP000005239"/>
    </source>
</evidence>
<feature type="compositionally biased region" description="Low complexity" evidence="2">
    <location>
        <begin position="518"/>
        <end position="533"/>
    </location>
</feature>
<accession>A0A2A6BW71</accession>